<reference evidence="2 3" key="1">
    <citation type="submission" date="2019-04" db="EMBL/GenBank/DDBJ databases">
        <title>Genome of a novel bacterium Candidatus Jettenia ecosi reconstructed from metagenome of an anammox bioreactor.</title>
        <authorList>
            <person name="Mardanov A.V."/>
            <person name="Beletsky A.V."/>
            <person name="Ravin N.V."/>
            <person name="Botchkova E.A."/>
            <person name="Litti Y.V."/>
            <person name="Nozhevnikova A.N."/>
        </authorList>
    </citation>
    <scope>NUCLEOTIDE SEQUENCE [LARGE SCALE GENOMIC DNA]</scope>
    <source>
        <strain evidence="2">J2</strain>
    </source>
</reference>
<organism evidence="2 3">
    <name type="scientific">Candidatus Jettenia ecosi</name>
    <dbReference type="NCBI Taxonomy" id="2494326"/>
    <lineage>
        <taxon>Bacteria</taxon>
        <taxon>Pseudomonadati</taxon>
        <taxon>Planctomycetota</taxon>
        <taxon>Candidatus Brocadiia</taxon>
        <taxon>Candidatus Brocadiales</taxon>
        <taxon>Candidatus Brocadiaceae</taxon>
        <taxon>Candidatus Jettenia</taxon>
    </lineage>
</organism>
<dbReference type="InterPro" id="IPR012349">
    <property type="entry name" value="Split_barrel_FMN-bd"/>
</dbReference>
<gene>
    <name evidence="2" type="ORF">JETT_3452</name>
</gene>
<feature type="region of interest" description="Disordered" evidence="1">
    <location>
        <begin position="150"/>
        <end position="169"/>
    </location>
</feature>
<dbReference type="Gene3D" id="2.30.110.10">
    <property type="entry name" value="Electron Transport, Fmn-binding Protein, Chain A"/>
    <property type="match status" value="1"/>
</dbReference>
<accession>A0A533Q6P1</accession>
<evidence type="ECO:0000313" key="3">
    <source>
        <dbReference type="Proteomes" id="UP000319783"/>
    </source>
</evidence>
<dbReference type="AlphaFoldDB" id="A0A533Q6P1"/>
<dbReference type="Pfam" id="PF12900">
    <property type="entry name" value="Pyridox_ox_2"/>
    <property type="match status" value="1"/>
</dbReference>
<evidence type="ECO:0000256" key="1">
    <source>
        <dbReference type="SAM" id="MobiDB-lite"/>
    </source>
</evidence>
<comment type="caution">
    <text evidence="2">The sequence shown here is derived from an EMBL/GenBank/DDBJ whole genome shotgun (WGS) entry which is preliminary data.</text>
</comment>
<dbReference type="EMBL" id="SULG01000113">
    <property type="protein sequence ID" value="TLD40287.1"/>
    <property type="molecule type" value="Genomic_DNA"/>
</dbReference>
<sequence>MRRKDKEITDRIEIEDVLSTATVGRLGTCANGVPYITPMNFTYDKETSKIFLHCANEGRKLDNIRVNQNVCFEVEEVKNVIIKQPTCGSSVAYRSVVLFGSIKILTDIHAKNNALQKLADKYAPQNPKAPFTDAMLSRTNVLEIEIKEMTGKRSPVKPMAPATTDPSKK</sequence>
<evidence type="ECO:0000313" key="2">
    <source>
        <dbReference type="EMBL" id="TLD40287.1"/>
    </source>
</evidence>
<protein>
    <submittedName>
        <fullName evidence="2">Pyridoxamine 5'-phosphate oxidase-related, FMN-binding</fullName>
    </submittedName>
</protein>
<dbReference type="PANTHER" id="PTHR34071:SF2">
    <property type="entry name" value="FLAVIN-NUCLEOTIDE-BINDING PROTEIN"/>
    <property type="match status" value="1"/>
</dbReference>
<dbReference type="SUPFAM" id="SSF50475">
    <property type="entry name" value="FMN-binding split barrel"/>
    <property type="match status" value="1"/>
</dbReference>
<proteinExistence type="predicted"/>
<dbReference type="InterPro" id="IPR024747">
    <property type="entry name" value="Pyridox_Oxase-rel"/>
</dbReference>
<dbReference type="Proteomes" id="UP000319783">
    <property type="component" value="Unassembled WGS sequence"/>
</dbReference>
<name>A0A533Q6P1_9BACT</name>
<dbReference type="PANTHER" id="PTHR34071">
    <property type="entry name" value="5-NITROIMIDAZOLE ANTIBIOTICS RESISTANCE PROTEIN, NIMA-FAMILY-RELATED PROTEIN-RELATED"/>
    <property type="match status" value="1"/>
</dbReference>